<dbReference type="GO" id="GO:0032259">
    <property type="term" value="P:methylation"/>
    <property type="evidence" value="ECO:0007669"/>
    <property type="project" value="UniProtKB-KW"/>
</dbReference>
<feature type="active site" evidence="7">
    <location>
        <position position="61"/>
    </location>
</feature>
<dbReference type="InterPro" id="IPR000682">
    <property type="entry name" value="PCMT"/>
</dbReference>
<dbReference type="NCBIfam" id="TIGR00080">
    <property type="entry name" value="pimt"/>
    <property type="match status" value="1"/>
</dbReference>
<sequence length="214" mass="23872">MDFERMRDLMVERQIIARGIKDERVISAFRNVPRHKFVPRYHQNDSYDDCPLPIGSGQTISQPYMVALMTECLNLDAADKVMEIGTGSGYQAAILAGLCTAVYTVERKEDLLRMAKNIFRELDIANIFTKLGDGTLGWEDNAPYQKIIVTAAAGMVPQPLIEQLGEGGILVMPVGGVFSQELTRIRKKKGQITYELICGCSFVPLIGKYGYKDD</sequence>
<comment type="caution">
    <text evidence="8">The sequence shown here is derived from an EMBL/GenBank/DDBJ whole genome shotgun (WGS) entry which is preliminary data.</text>
</comment>
<protein>
    <recommendedName>
        <fullName evidence="7">Protein-L-isoaspartate O-methyltransferase</fullName>
        <ecNumber evidence="7">2.1.1.77</ecNumber>
    </recommendedName>
    <alternativeName>
        <fullName evidence="7">L-isoaspartyl protein carboxyl methyltransferase</fullName>
    </alternativeName>
    <alternativeName>
        <fullName evidence="7">Protein L-isoaspartyl methyltransferase</fullName>
    </alternativeName>
    <alternativeName>
        <fullName evidence="7">Protein-beta-aspartate methyltransferase</fullName>
        <shortName evidence="7">PIMT</shortName>
    </alternativeName>
</protein>
<dbReference type="NCBIfam" id="NF001453">
    <property type="entry name" value="PRK00312.1"/>
    <property type="match status" value="1"/>
</dbReference>
<dbReference type="GO" id="GO:0030091">
    <property type="term" value="P:protein repair"/>
    <property type="evidence" value="ECO:0007669"/>
    <property type="project" value="UniProtKB-UniRule"/>
</dbReference>
<gene>
    <name evidence="7" type="primary">pcm</name>
    <name evidence="8" type="ORF">COV72_00810</name>
</gene>
<keyword evidence="4 7" id="KW-0489">Methyltransferase</keyword>
<evidence type="ECO:0000256" key="3">
    <source>
        <dbReference type="ARBA" id="ARBA00022490"/>
    </source>
</evidence>
<evidence type="ECO:0000256" key="6">
    <source>
        <dbReference type="ARBA" id="ARBA00022691"/>
    </source>
</evidence>
<evidence type="ECO:0000256" key="4">
    <source>
        <dbReference type="ARBA" id="ARBA00022603"/>
    </source>
</evidence>
<dbReference type="SUPFAM" id="SSF53335">
    <property type="entry name" value="S-adenosyl-L-methionine-dependent methyltransferases"/>
    <property type="match status" value="1"/>
</dbReference>
<evidence type="ECO:0000256" key="5">
    <source>
        <dbReference type="ARBA" id="ARBA00022679"/>
    </source>
</evidence>
<keyword evidence="5 7" id="KW-0808">Transferase</keyword>
<keyword evidence="6 7" id="KW-0949">S-adenosyl-L-methionine</keyword>
<dbReference type="FunFam" id="3.40.50.150:FF:000010">
    <property type="entry name" value="Protein-L-isoaspartate O-methyltransferase"/>
    <property type="match status" value="1"/>
</dbReference>
<keyword evidence="3 7" id="KW-0963">Cytoplasm</keyword>
<organism evidence="8 9">
    <name type="scientific">Candidatus Ghiorseimicrobium undicola</name>
    <dbReference type="NCBI Taxonomy" id="1974746"/>
    <lineage>
        <taxon>Bacteria</taxon>
        <taxon>Pseudomonadati</taxon>
        <taxon>Candidatus Omnitrophota</taxon>
        <taxon>Candidatus Ghiorseimicrobium</taxon>
    </lineage>
</organism>
<dbReference type="GO" id="GO:0004719">
    <property type="term" value="F:protein-L-isoaspartate (D-aspartate) O-methyltransferase activity"/>
    <property type="evidence" value="ECO:0007669"/>
    <property type="project" value="UniProtKB-UniRule"/>
</dbReference>
<dbReference type="Gene3D" id="3.40.50.150">
    <property type="entry name" value="Vaccinia Virus protein VP39"/>
    <property type="match status" value="1"/>
</dbReference>
<name>A0A2H0LZP5_9BACT</name>
<accession>A0A2H0LZP5</accession>
<dbReference type="PANTHER" id="PTHR11579:SF0">
    <property type="entry name" value="PROTEIN-L-ISOASPARTATE(D-ASPARTATE) O-METHYLTRANSFERASE"/>
    <property type="match status" value="1"/>
</dbReference>
<evidence type="ECO:0000313" key="9">
    <source>
        <dbReference type="Proteomes" id="UP000229641"/>
    </source>
</evidence>
<comment type="catalytic activity">
    <reaction evidence="7">
        <text>[protein]-L-isoaspartate + S-adenosyl-L-methionine = [protein]-L-isoaspartate alpha-methyl ester + S-adenosyl-L-homocysteine</text>
        <dbReference type="Rhea" id="RHEA:12705"/>
        <dbReference type="Rhea" id="RHEA-COMP:12143"/>
        <dbReference type="Rhea" id="RHEA-COMP:12144"/>
        <dbReference type="ChEBI" id="CHEBI:57856"/>
        <dbReference type="ChEBI" id="CHEBI:59789"/>
        <dbReference type="ChEBI" id="CHEBI:90596"/>
        <dbReference type="ChEBI" id="CHEBI:90598"/>
        <dbReference type="EC" id="2.1.1.77"/>
    </reaction>
</comment>
<dbReference type="GO" id="GO:0005737">
    <property type="term" value="C:cytoplasm"/>
    <property type="evidence" value="ECO:0007669"/>
    <property type="project" value="UniProtKB-SubCell"/>
</dbReference>
<comment type="function">
    <text evidence="7">Catalyzes the methyl esterification of L-isoaspartyl residues in peptides and proteins that result from spontaneous decomposition of normal L-aspartyl and L-asparaginyl residues. It plays a role in the repair and/or degradation of damaged proteins.</text>
</comment>
<comment type="subcellular location">
    <subcellularLocation>
        <location evidence="1 7">Cytoplasm</location>
    </subcellularLocation>
</comment>
<dbReference type="EMBL" id="PCWA01000014">
    <property type="protein sequence ID" value="PIQ89899.1"/>
    <property type="molecule type" value="Genomic_DNA"/>
</dbReference>
<reference evidence="8 9" key="1">
    <citation type="submission" date="2017-09" db="EMBL/GenBank/DDBJ databases">
        <title>Depth-based differentiation of microbial function through sediment-hosted aquifers and enrichment of novel symbionts in the deep terrestrial subsurface.</title>
        <authorList>
            <person name="Probst A.J."/>
            <person name="Ladd B."/>
            <person name="Jarett J.K."/>
            <person name="Geller-Mcgrath D.E."/>
            <person name="Sieber C.M."/>
            <person name="Emerson J.B."/>
            <person name="Anantharaman K."/>
            <person name="Thomas B.C."/>
            <person name="Malmstrom R."/>
            <person name="Stieglmeier M."/>
            <person name="Klingl A."/>
            <person name="Woyke T."/>
            <person name="Ryan C.M."/>
            <person name="Banfield J.F."/>
        </authorList>
    </citation>
    <scope>NUCLEOTIDE SEQUENCE [LARGE SCALE GENOMIC DNA]</scope>
    <source>
        <strain evidence="8">CG11_big_fil_rev_8_21_14_0_20_42_13</strain>
    </source>
</reference>
<evidence type="ECO:0000256" key="2">
    <source>
        <dbReference type="ARBA" id="ARBA00005369"/>
    </source>
</evidence>
<dbReference type="InterPro" id="IPR029063">
    <property type="entry name" value="SAM-dependent_MTases_sf"/>
</dbReference>
<comment type="similarity">
    <text evidence="2 7">Belongs to the methyltransferase superfamily. L-isoaspartyl/D-aspartyl protein methyltransferase family.</text>
</comment>
<dbReference type="PANTHER" id="PTHR11579">
    <property type="entry name" value="PROTEIN-L-ISOASPARTATE O-METHYLTRANSFERASE"/>
    <property type="match status" value="1"/>
</dbReference>
<dbReference type="Proteomes" id="UP000229641">
    <property type="component" value="Unassembled WGS sequence"/>
</dbReference>
<evidence type="ECO:0000256" key="7">
    <source>
        <dbReference type="HAMAP-Rule" id="MF_00090"/>
    </source>
</evidence>
<dbReference type="Pfam" id="PF01135">
    <property type="entry name" value="PCMT"/>
    <property type="match status" value="1"/>
</dbReference>
<dbReference type="CDD" id="cd02440">
    <property type="entry name" value="AdoMet_MTases"/>
    <property type="match status" value="1"/>
</dbReference>
<evidence type="ECO:0000256" key="1">
    <source>
        <dbReference type="ARBA" id="ARBA00004496"/>
    </source>
</evidence>
<dbReference type="AlphaFoldDB" id="A0A2H0LZP5"/>
<evidence type="ECO:0000313" key="8">
    <source>
        <dbReference type="EMBL" id="PIQ89899.1"/>
    </source>
</evidence>
<dbReference type="EC" id="2.1.1.77" evidence="7"/>
<proteinExistence type="inferred from homology"/>
<dbReference type="HAMAP" id="MF_00090">
    <property type="entry name" value="PIMT"/>
    <property type="match status" value="1"/>
</dbReference>